<organism evidence="1 2">
    <name type="scientific">Funneliformis caledonium</name>
    <dbReference type="NCBI Taxonomy" id="1117310"/>
    <lineage>
        <taxon>Eukaryota</taxon>
        <taxon>Fungi</taxon>
        <taxon>Fungi incertae sedis</taxon>
        <taxon>Mucoromycota</taxon>
        <taxon>Glomeromycotina</taxon>
        <taxon>Glomeromycetes</taxon>
        <taxon>Glomerales</taxon>
        <taxon>Glomeraceae</taxon>
        <taxon>Funneliformis</taxon>
    </lineage>
</organism>
<dbReference type="Proteomes" id="UP000789570">
    <property type="component" value="Unassembled WGS sequence"/>
</dbReference>
<accession>A0A9N9NSF7</accession>
<keyword evidence="2" id="KW-1185">Reference proteome</keyword>
<feature type="non-terminal residue" evidence="1">
    <location>
        <position position="1"/>
    </location>
</feature>
<proteinExistence type="predicted"/>
<reference evidence="1" key="1">
    <citation type="submission" date="2021-06" db="EMBL/GenBank/DDBJ databases">
        <authorList>
            <person name="Kallberg Y."/>
            <person name="Tangrot J."/>
            <person name="Rosling A."/>
        </authorList>
    </citation>
    <scope>NUCLEOTIDE SEQUENCE</scope>
    <source>
        <strain evidence="1">UK204</strain>
    </source>
</reference>
<evidence type="ECO:0000313" key="2">
    <source>
        <dbReference type="Proteomes" id="UP000789570"/>
    </source>
</evidence>
<sequence length="94" mass="11339">DIFSEEIDLDKIVNDNEKEFYKIDEEDIINIENNEQYKLNNNKIHIKKFFNLYNKKLAKLLKTQEIQVIIESKIIDYSKKEFNLDSLLDQNLNN</sequence>
<comment type="caution">
    <text evidence="1">The sequence shown here is derived from an EMBL/GenBank/DDBJ whole genome shotgun (WGS) entry which is preliminary data.</text>
</comment>
<dbReference type="EMBL" id="CAJVPQ010019200">
    <property type="protein sequence ID" value="CAG8753413.1"/>
    <property type="molecule type" value="Genomic_DNA"/>
</dbReference>
<protein>
    <submittedName>
        <fullName evidence="1">6671_t:CDS:1</fullName>
    </submittedName>
</protein>
<name>A0A9N9NSF7_9GLOM</name>
<evidence type="ECO:0000313" key="1">
    <source>
        <dbReference type="EMBL" id="CAG8753413.1"/>
    </source>
</evidence>
<gene>
    <name evidence="1" type="ORF">FCALED_LOCUS16447</name>
</gene>
<dbReference type="AlphaFoldDB" id="A0A9N9NSF7"/>